<evidence type="ECO:0000256" key="3">
    <source>
        <dbReference type="ARBA" id="ARBA00022694"/>
    </source>
</evidence>
<organism evidence="10 11">
    <name type="scientific">Brevundimonas bullata</name>
    <dbReference type="NCBI Taxonomy" id="13160"/>
    <lineage>
        <taxon>Bacteria</taxon>
        <taxon>Pseudomonadati</taxon>
        <taxon>Pseudomonadota</taxon>
        <taxon>Alphaproteobacteria</taxon>
        <taxon>Caulobacterales</taxon>
        <taxon>Caulobacteraceae</taxon>
        <taxon>Brevundimonas</taxon>
    </lineage>
</organism>
<keyword evidence="5" id="KW-0671">Queuosine biosynthesis</keyword>
<keyword evidence="4" id="KW-0479">Metal-binding</keyword>
<evidence type="ECO:0000256" key="5">
    <source>
        <dbReference type="ARBA" id="ARBA00022785"/>
    </source>
</evidence>
<dbReference type="SUPFAM" id="SSF48371">
    <property type="entry name" value="ARM repeat"/>
    <property type="match status" value="1"/>
</dbReference>
<evidence type="ECO:0000313" key="10">
    <source>
        <dbReference type="EMBL" id="MBB4796624.1"/>
    </source>
</evidence>
<dbReference type="Gene3D" id="3.30.70.20">
    <property type="match status" value="1"/>
</dbReference>
<dbReference type="InterPro" id="IPR011989">
    <property type="entry name" value="ARM-like"/>
</dbReference>
<evidence type="ECO:0000313" key="11">
    <source>
        <dbReference type="Proteomes" id="UP000539957"/>
    </source>
</evidence>
<evidence type="ECO:0000256" key="7">
    <source>
        <dbReference type="ARBA" id="ARBA00023004"/>
    </source>
</evidence>
<protein>
    <submittedName>
        <fullName evidence="10">Epoxyqueuosine reductase</fullName>
        <ecNumber evidence="10">1.17.99.6</ecNumber>
    </submittedName>
</protein>
<keyword evidence="11" id="KW-1185">Reference proteome</keyword>
<dbReference type="NCBIfam" id="TIGR00276">
    <property type="entry name" value="tRNA epoxyqueuosine(34) reductase QueG"/>
    <property type="match status" value="1"/>
</dbReference>
<dbReference type="Pfam" id="PF08331">
    <property type="entry name" value="QueG_DUF1730"/>
    <property type="match status" value="1"/>
</dbReference>
<dbReference type="EMBL" id="JACHKY010000001">
    <property type="protein sequence ID" value="MBB4796624.1"/>
    <property type="molecule type" value="Genomic_DNA"/>
</dbReference>
<keyword evidence="2" id="KW-0963">Cytoplasm</keyword>
<dbReference type="PROSITE" id="PS51379">
    <property type="entry name" value="4FE4S_FER_2"/>
    <property type="match status" value="1"/>
</dbReference>
<dbReference type="Gene3D" id="1.25.10.10">
    <property type="entry name" value="Leucine-rich Repeat Variant"/>
    <property type="match status" value="1"/>
</dbReference>
<sequence>MAADPRIFIRQRAAELGFGVCRFASASEPWSAGEKLAHFVEAGRHGDMGWMETTLERRAHPTAMWDGAKTAIVLGMNYGPEADPLPELADKSAGYISVYARGDDYHEVIKGRLKILAGQMAARLSQLGLGQEVKVFVDTAPLMEKPLAQRAGLGWQGKHTNLLSRTHGNWLFLGVILTAAEITPDEAETEHCGRCTACLDACPTNAFPAPFQIDARRCLSYLTIEFADPWPVEFRIAAGPRIYGCDDCLGACPWNKFAQGASEARLHARDSLKGPRLADLLALDDPAFRALFTKSPVKRIGRDRFIRNVLYAAGNSEDATLIAPVEALLGDPAPVVRGAAVWALSRLDGERWAALREARLAEEEDESVKAEWSFSP</sequence>
<comment type="caution">
    <text evidence="10">The sequence shown here is derived from an EMBL/GenBank/DDBJ whole genome shotgun (WGS) entry which is preliminary data.</text>
</comment>
<keyword evidence="6 10" id="KW-0560">Oxidoreductase</keyword>
<dbReference type="PANTHER" id="PTHR30002">
    <property type="entry name" value="EPOXYQUEUOSINE REDUCTASE"/>
    <property type="match status" value="1"/>
</dbReference>
<keyword evidence="3" id="KW-0819">tRNA processing</keyword>
<dbReference type="GO" id="GO:0008616">
    <property type="term" value="P:tRNA queuosine(34) biosynthetic process"/>
    <property type="evidence" value="ECO:0007669"/>
    <property type="project" value="UniProtKB-KW"/>
</dbReference>
<proteinExistence type="predicted"/>
<evidence type="ECO:0000256" key="4">
    <source>
        <dbReference type="ARBA" id="ARBA00022723"/>
    </source>
</evidence>
<keyword evidence="1" id="KW-0004">4Fe-4S</keyword>
<dbReference type="RefSeq" id="WP_184266342.1">
    <property type="nucleotide sequence ID" value="NZ_JACHKY010000001.1"/>
</dbReference>
<dbReference type="Proteomes" id="UP000539957">
    <property type="component" value="Unassembled WGS sequence"/>
</dbReference>
<dbReference type="AlphaFoldDB" id="A0A7W7N2T7"/>
<gene>
    <name evidence="10" type="ORF">HNP32_000338</name>
</gene>
<dbReference type="Pfam" id="PF13484">
    <property type="entry name" value="Fer4_16"/>
    <property type="match status" value="1"/>
</dbReference>
<dbReference type="PANTHER" id="PTHR30002:SF4">
    <property type="entry name" value="EPOXYQUEUOSINE REDUCTASE"/>
    <property type="match status" value="1"/>
</dbReference>
<dbReference type="InterPro" id="IPR017900">
    <property type="entry name" value="4Fe4S_Fe_S_CS"/>
</dbReference>
<dbReference type="InterPro" id="IPR016024">
    <property type="entry name" value="ARM-type_fold"/>
</dbReference>
<accession>A0A7W7N2T7</accession>
<reference evidence="10 11" key="1">
    <citation type="submission" date="2020-08" db="EMBL/GenBank/DDBJ databases">
        <title>Functional genomics of gut bacteria from endangered species of beetles.</title>
        <authorList>
            <person name="Carlos-Shanley C."/>
        </authorList>
    </citation>
    <scope>NUCLEOTIDE SEQUENCE [LARGE SCALE GENOMIC DNA]</scope>
    <source>
        <strain evidence="10 11">S00123</strain>
    </source>
</reference>
<evidence type="ECO:0000256" key="8">
    <source>
        <dbReference type="ARBA" id="ARBA00023014"/>
    </source>
</evidence>
<keyword evidence="8" id="KW-0411">Iron-sulfur</keyword>
<evidence type="ECO:0000259" key="9">
    <source>
        <dbReference type="PROSITE" id="PS51379"/>
    </source>
</evidence>
<dbReference type="SUPFAM" id="SSF46548">
    <property type="entry name" value="alpha-helical ferredoxin"/>
    <property type="match status" value="1"/>
</dbReference>
<evidence type="ECO:0000256" key="1">
    <source>
        <dbReference type="ARBA" id="ARBA00022485"/>
    </source>
</evidence>
<dbReference type="GO" id="GO:0046872">
    <property type="term" value="F:metal ion binding"/>
    <property type="evidence" value="ECO:0007669"/>
    <property type="project" value="UniProtKB-KW"/>
</dbReference>
<dbReference type="EC" id="1.17.99.6" evidence="10"/>
<dbReference type="GO" id="GO:0052693">
    <property type="term" value="F:epoxyqueuosine reductase activity"/>
    <property type="evidence" value="ECO:0007669"/>
    <property type="project" value="UniProtKB-EC"/>
</dbReference>
<evidence type="ECO:0000256" key="6">
    <source>
        <dbReference type="ARBA" id="ARBA00023002"/>
    </source>
</evidence>
<dbReference type="GO" id="GO:0051539">
    <property type="term" value="F:4 iron, 4 sulfur cluster binding"/>
    <property type="evidence" value="ECO:0007669"/>
    <property type="project" value="UniProtKB-KW"/>
</dbReference>
<feature type="domain" description="4Fe-4S ferredoxin-type" evidence="9">
    <location>
        <begin position="183"/>
        <end position="212"/>
    </location>
</feature>
<name>A0A7W7N2T7_9CAUL</name>
<dbReference type="InterPro" id="IPR004453">
    <property type="entry name" value="QueG"/>
</dbReference>
<dbReference type="InterPro" id="IPR017896">
    <property type="entry name" value="4Fe4S_Fe-S-bd"/>
</dbReference>
<keyword evidence="7" id="KW-0408">Iron</keyword>
<dbReference type="InterPro" id="IPR013542">
    <property type="entry name" value="QueG_DUF1730"/>
</dbReference>
<dbReference type="PROSITE" id="PS00198">
    <property type="entry name" value="4FE4S_FER_1"/>
    <property type="match status" value="1"/>
</dbReference>
<evidence type="ECO:0000256" key="2">
    <source>
        <dbReference type="ARBA" id="ARBA00022490"/>
    </source>
</evidence>